<accession>A0A6B3LBT7</accession>
<protein>
    <submittedName>
        <fullName evidence="1">Uncharacterized protein</fullName>
    </submittedName>
</protein>
<gene>
    <name evidence="1" type="ORF">G3M56_012135</name>
</gene>
<dbReference type="EMBL" id="CP066776">
    <property type="protein sequence ID" value="QQL44624.1"/>
    <property type="molecule type" value="Genomic_DNA"/>
</dbReference>
<sequence>MTDPFKIHFTRPDGQVEQLVQSRKDHKNYLLQFLSARPDYKYEHEILEGYVREDGSAFGKIKVTQSYTENGKFIVTEAIETLELKAVGDDFQATKMTVVVKVLQNEPVQDEVNPSNP</sequence>
<dbReference type="RefSeq" id="WP_164364412.1">
    <property type="nucleotide sequence ID" value="NZ_CP066776.1"/>
</dbReference>
<proteinExistence type="predicted"/>
<keyword evidence="2" id="KW-1185">Reference proteome</keyword>
<organism evidence="1 2">
    <name type="scientific">Sulfuriroseicoccus oceanibius</name>
    <dbReference type="NCBI Taxonomy" id="2707525"/>
    <lineage>
        <taxon>Bacteria</taxon>
        <taxon>Pseudomonadati</taxon>
        <taxon>Verrucomicrobiota</taxon>
        <taxon>Verrucomicrobiia</taxon>
        <taxon>Verrucomicrobiales</taxon>
        <taxon>Verrucomicrobiaceae</taxon>
        <taxon>Sulfuriroseicoccus</taxon>
    </lineage>
</organism>
<evidence type="ECO:0000313" key="2">
    <source>
        <dbReference type="Proteomes" id="UP000475117"/>
    </source>
</evidence>
<dbReference type="AlphaFoldDB" id="A0A6B3LBT7"/>
<dbReference type="KEGG" id="soa:G3M56_012135"/>
<evidence type="ECO:0000313" key="1">
    <source>
        <dbReference type="EMBL" id="QQL44624.1"/>
    </source>
</evidence>
<reference evidence="1 2" key="1">
    <citation type="submission" date="2020-12" db="EMBL/GenBank/DDBJ databases">
        <title>Sulforoseuscoccus oceanibium gen. nov., sp. nov., a representative of the phylum Verrucomicrobia with special cytoplasmic membrane, and proposal of Sulforoseuscoccusaceae fam. nov.</title>
        <authorList>
            <person name="Xi F."/>
        </authorList>
    </citation>
    <scope>NUCLEOTIDE SEQUENCE [LARGE SCALE GENOMIC DNA]</scope>
    <source>
        <strain evidence="1 2">T37</strain>
    </source>
</reference>
<dbReference type="Proteomes" id="UP000475117">
    <property type="component" value="Chromosome"/>
</dbReference>
<name>A0A6B3LBT7_9BACT</name>